<comment type="caution">
    <text evidence="2">The sequence shown here is derived from an EMBL/GenBank/DDBJ whole genome shotgun (WGS) entry which is preliminary data.</text>
</comment>
<evidence type="ECO:0000313" key="3">
    <source>
        <dbReference type="Proteomes" id="UP001451303"/>
    </source>
</evidence>
<dbReference type="EMBL" id="JAVLET010000004">
    <property type="protein sequence ID" value="KAL0470783.1"/>
    <property type="molecule type" value="Genomic_DNA"/>
</dbReference>
<evidence type="ECO:0000313" key="2">
    <source>
        <dbReference type="EMBL" id="KAL0470783.1"/>
    </source>
</evidence>
<keyword evidence="3" id="KW-1185">Reference proteome</keyword>
<feature type="region of interest" description="Disordered" evidence="1">
    <location>
        <begin position="125"/>
        <end position="147"/>
    </location>
</feature>
<accession>A0ABR3DDL6</accession>
<evidence type="ECO:0008006" key="4">
    <source>
        <dbReference type="Google" id="ProtNLM"/>
    </source>
</evidence>
<dbReference type="Proteomes" id="UP001451303">
    <property type="component" value="Unassembled WGS sequence"/>
</dbReference>
<organism evidence="2 3">
    <name type="scientific">Neurospora intermedia</name>
    <dbReference type="NCBI Taxonomy" id="5142"/>
    <lineage>
        <taxon>Eukaryota</taxon>
        <taxon>Fungi</taxon>
        <taxon>Dikarya</taxon>
        <taxon>Ascomycota</taxon>
        <taxon>Pezizomycotina</taxon>
        <taxon>Sordariomycetes</taxon>
        <taxon>Sordariomycetidae</taxon>
        <taxon>Sordariales</taxon>
        <taxon>Sordariaceae</taxon>
        <taxon>Neurospora</taxon>
    </lineage>
</organism>
<protein>
    <recommendedName>
        <fullName evidence="4">Questionable protein</fullName>
    </recommendedName>
</protein>
<proteinExistence type="predicted"/>
<evidence type="ECO:0000256" key="1">
    <source>
        <dbReference type="SAM" id="MobiDB-lite"/>
    </source>
</evidence>
<reference evidence="2 3" key="1">
    <citation type="submission" date="2023-09" db="EMBL/GenBank/DDBJ databases">
        <title>Multi-omics analysis of a traditional fermented food reveals byproduct-associated fungal strains for waste-to-food upcycling.</title>
        <authorList>
            <consortium name="Lawrence Berkeley National Laboratory"/>
            <person name="Rekdal V.M."/>
            <person name="Villalobos-Escobedo J.M."/>
            <person name="Rodriguez-Valeron N."/>
            <person name="Garcia M.O."/>
            <person name="Vasquez D.P."/>
            <person name="Damayanti I."/>
            <person name="Sorensen P.M."/>
            <person name="Baidoo E.E."/>
            <person name="De Carvalho A.C."/>
            <person name="Riley R."/>
            <person name="Lipzen A."/>
            <person name="He G."/>
            <person name="Yan M."/>
            <person name="Haridas S."/>
            <person name="Daum C."/>
            <person name="Yoshinaga Y."/>
            <person name="Ng V."/>
            <person name="Grigoriev I.V."/>
            <person name="Munk R."/>
            <person name="Nuraida L."/>
            <person name="Wijaya C.H."/>
            <person name="Morales P.-C."/>
            <person name="Keasling J.D."/>
        </authorList>
    </citation>
    <scope>NUCLEOTIDE SEQUENCE [LARGE SCALE GENOMIC DNA]</scope>
    <source>
        <strain evidence="2 3">FGSC 2613</strain>
    </source>
</reference>
<name>A0ABR3DDL6_NEUIN</name>
<sequence>MGGTTECESAFWAANITFPTNSNLGSVMARYGHCCRHQTELASKRRTVYDNWRPMHPNARVWLGCVHHSSCRYILHSDHQRQLACIGWTSAAKANRFASNGLLGGIPRLFPSLWMPLALGQPANGSNGRTRLGNVNPSCSKRSSLDR</sequence>
<gene>
    <name evidence="2" type="ORF">QR685DRAFT_571838</name>
</gene>